<dbReference type="PROSITE" id="PS00137">
    <property type="entry name" value="SUBTILASE_HIS"/>
    <property type="match status" value="1"/>
</dbReference>
<dbReference type="InterPro" id="IPR023828">
    <property type="entry name" value="Peptidase_S8_Ser-AS"/>
</dbReference>
<dbReference type="EMBL" id="VFQX01000001">
    <property type="protein sequence ID" value="KAF0985138.1"/>
    <property type="molecule type" value="Genomic_DNA"/>
</dbReference>
<dbReference type="InterPro" id="IPR022398">
    <property type="entry name" value="Peptidase_S8_His-AS"/>
</dbReference>
<dbReference type="PROSITE" id="PS00138">
    <property type="entry name" value="SUBTILASE_SER"/>
    <property type="match status" value="1"/>
</dbReference>
<keyword evidence="10" id="KW-1185">Reference proteome</keyword>
<feature type="active site" description="Charge relay system" evidence="5 6">
    <location>
        <position position="409"/>
    </location>
</feature>
<dbReference type="SUPFAM" id="SSF52743">
    <property type="entry name" value="Subtilisin-like"/>
    <property type="match status" value="1"/>
</dbReference>
<name>A0A6A5CIU9_NAEFO</name>
<comment type="similarity">
    <text evidence="1 6">Belongs to the peptidase S8 family.</text>
</comment>
<evidence type="ECO:0000256" key="5">
    <source>
        <dbReference type="PIRSR" id="PIRSR615500-1"/>
    </source>
</evidence>
<keyword evidence="3 6" id="KW-0378">Hydrolase</keyword>
<gene>
    <name evidence="9" type="ORF">FDP41_000177</name>
</gene>
<dbReference type="OrthoDB" id="10256524at2759"/>
<dbReference type="InterPro" id="IPR036852">
    <property type="entry name" value="Peptidase_S8/S53_dom_sf"/>
</dbReference>
<organism evidence="9 10">
    <name type="scientific">Naegleria fowleri</name>
    <name type="common">Brain eating amoeba</name>
    <dbReference type="NCBI Taxonomy" id="5763"/>
    <lineage>
        <taxon>Eukaryota</taxon>
        <taxon>Discoba</taxon>
        <taxon>Heterolobosea</taxon>
        <taxon>Tetramitia</taxon>
        <taxon>Eutetramitia</taxon>
        <taxon>Vahlkampfiidae</taxon>
        <taxon>Naegleria</taxon>
    </lineage>
</organism>
<proteinExistence type="inferred from homology"/>
<feature type="signal peptide" evidence="7">
    <location>
        <begin position="1"/>
        <end position="30"/>
    </location>
</feature>
<feature type="domain" description="Peptidase S8/S53" evidence="8">
    <location>
        <begin position="402"/>
        <end position="749"/>
    </location>
</feature>
<evidence type="ECO:0000256" key="1">
    <source>
        <dbReference type="ARBA" id="ARBA00011073"/>
    </source>
</evidence>
<protein>
    <recommendedName>
        <fullName evidence="8">Peptidase S8/S53 domain-containing protein</fullName>
    </recommendedName>
</protein>
<reference evidence="9 10" key="1">
    <citation type="journal article" date="2019" name="Sci. Rep.">
        <title>Nanopore sequencing improves the draft genome of the human pathogenic amoeba Naegleria fowleri.</title>
        <authorList>
            <person name="Liechti N."/>
            <person name="Schurch N."/>
            <person name="Bruggmann R."/>
            <person name="Wittwer M."/>
        </authorList>
    </citation>
    <scope>NUCLEOTIDE SEQUENCE [LARGE SCALE GENOMIC DNA]</scope>
    <source>
        <strain evidence="9 10">ATCC 30894</strain>
    </source>
</reference>
<evidence type="ECO:0000256" key="4">
    <source>
        <dbReference type="ARBA" id="ARBA00022825"/>
    </source>
</evidence>
<sequence>MKLNQRWMPLWLSIILFVSIFGLCCRHSNAKFTTDVQQEACLLNAARRQLIGNDIQQLSSILVHVKLFNHVIMTSDLLNHLTILFKKQNYREDFQFRSGDTLESHKIFTTRISHDLLVNSLAKNDFILKTVEWIKRVPSDERVTFSSLSLDSLKFATLHVKFDASETNLSQLKDNILPSIQSSFQTQFNSRMLQHLNSVSFSNAIHALTQRETLNKLSSHSKLFNEFMTTVQNGQENHEGEAQILNNNLFDEDQMRNFFHTQLSNYFDLNWKFDETTPHLLQVSLNNFDLNIWHLIQTGKFQDHSNSPLIQHFKKREDIEKLFMVQQQESTPSELSYLNEMFKDLSESMGQQLLNSFKSLESVDVITRGVNYQITNYGANQVLQSGGTDNSYMWKQGITGLGEIVGVTDTGVNVNHCFFSQSGESYSQLNLNNRKIVYIDTQNGAGNIVDDGGHGTHVCGTVAGYPINSPSQSISNQIGVAKDAKLYVVDAQKSSSGGLYISDLTVLLPRIYSSGARISSNSWGCGNPYQCTYDCQCYSLNSDGSQTPVSDSTCLQQVGRRCCHYCNVYGTQSRSIDSVLNRMDELLYVNAAGNDGDYSYDSTMGDPATAKNALSVGSSYATTEYYQMLYPSSNINASVLNMENLSYFSSRGPTIDNRIKPDVVAPGSYTSSADFKSTCGLATMSGTSMATPAVSGAAALVRQYLLRNNKQKLIEFEMFNKTAAQTLSGTLVKALIIHSAEKMNGMVQLYPNYYQSLSIMPIPNNFVGYGRVNLKRVLKFDNDATSVGLVGRIGVMNRVVLEPGLSTQFEVVTNSASNSNTLKVTIVWYDLPGAVVKGSTDKRIVNDLDLKVSVNGGKKVYYGNGELTQNTNFDSTNTVESVTINNLPGGVSCVVSVGAKASNKGSQAFSLVVSGGFTVKSSPQTGSSLYPGASPQTGVSSPQKRVNAGSRILSDNIWALCILLSTLLVVMM</sequence>
<evidence type="ECO:0000313" key="10">
    <source>
        <dbReference type="Proteomes" id="UP000444721"/>
    </source>
</evidence>
<evidence type="ECO:0000256" key="6">
    <source>
        <dbReference type="PROSITE-ProRule" id="PRU01240"/>
    </source>
</evidence>
<evidence type="ECO:0000256" key="7">
    <source>
        <dbReference type="SAM" id="SignalP"/>
    </source>
</evidence>
<dbReference type="InterPro" id="IPR051048">
    <property type="entry name" value="Peptidase_S8/S53_subtilisin"/>
</dbReference>
<feature type="active site" description="Charge relay system" evidence="5 6">
    <location>
        <position position="454"/>
    </location>
</feature>
<dbReference type="PRINTS" id="PR00723">
    <property type="entry name" value="SUBTILISIN"/>
</dbReference>
<dbReference type="AlphaFoldDB" id="A0A6A5CIU9"/>
<dbReference type="InterPro" id="IPR015500">
    <property type="entry name" value="Peptidase_S8_subtilisin-rel"/>
</dbReference>
<feature type="active site" description="Charge relay system" evidence="5 6">
    <location>
        <position position="688"/>
    </location>
</feature>
<dbReference type="SUPFAM" id="SSF49785">
    <property type="entry name" value="Galactose-binding domain-like"/>
    <property type="match status" value="1"/>
</dbReference>
<keyword evidence="4 6" id="KW-0720">Serine protease</keyword>
<dbReference type="OMA" id="CHYCNAY"/>
<evidence type="ECO:0000313" key="9">
    <source>
        <dbReference type="EMBL" id="KAF0985138.1"/>
    </source>
</evidence>
<dbReference type="GO" id="GO:0004252">
    <property type="term" value="F:serine-type endopeptidase activity"/>
    <property type="evidence" value="ECO:0007669"/>
    <property type="project" value="UniProtKB-UniRule"/>
</dbReference>
<dbReference type="GeneID" id="68107395"/>
<comment type="caution">
    <text evidence="9">The sequence shown here is derived from an EMBL/GenBank/DDBJ whole genome shotgun (WGS) entry which is preliminary data.</text>
</comment>
<dbReference type="Gene3D" id="2.60.120.380">
    <property type="match status" value="1"/>
</dbReference>
<dbReference type="InterPro" id="IPR008979">
    <property type="entry name" value="Galactose-bd-like_sf"/>
</dbReference>
<dbReference type="Gene3D" id="3.40.50.200">
    <property type="entry name" value="Peptidase S8/S53 domain"/>
    <property type="match status" value="1"/>
</dbReference>
<keyword evidence="7" id="KW-0732">Signal</keyword>
<dbReference type="RefSeq" id="XP_044569851.1">
    <property type="nucleotide sequence ID" value="XM_044704890.1"/>
</dbReference>
<dbReference type="VEuPathDB" id="AmoebaDB:NfTy_025210"/>
<dbReference type="PANTHER" id="PTHR43399">
    <property type="entry name" value="SUBTILISIN-RELATED"/>
    <property type="match status" value="1"/>
</dbReference>
<dbReference type="VEuPathDB" id="AmoebaDB:FDP41_000177"/>
<dbReference type="Pfam" id="PF00082">
    <property type="entry name" value="Peptidase_S8"/>
    <property type="match status" value="1"/>
</dbReference>
<feature type="chain" id="PRO_5025601376" description="Peptidase S8/S53 domain-containing protein" evidence="7">
    <location>
        <begin position="31"/>
        <end position="972"/>
    </location>
</feature>
<dbReference type="GO" id="GO:0006508">
    <property type="term" value="P:proteolysis"/>
    <property type="evidence" value="ECO:0007669"/>
    <property type="project" value="UniProtKB-KW"/>
</dbReference>
<dbReference type="InterPro" id="IPR034058">
    <property type="entry name" value="TagA/B/C/D_pept_dom"/>
</dbReference>
<evidence type="ECO:0000256" key="2">
    <source>
        <dbReference type="ARBA" id="ARBA00022670"/>
    </source>
</evidence>
<keyword evidence="2 6" id="KW-0645">Protease</keyword>
<evidence type="ECO:0000256" key="3">
    <source>
        <dbReference type="ARBA" id="ARBA00022801"/>
    </source>
</evidence>
<accession>A0A6A5CIU9</accession>
<dbReference type="PROSITE" id="PS51892">
    <property type="entry name" value="SUBTILASE"/>
    <property type="match status" value="1"/>
</dbReference>
<dbReference type="CDD" id="cd04842">
    <property type="entry name" value="Peptidases_S8_Kp43_protease"/>
    <property type="match status" value="1"/>
</dbReference>
<evidence type="ECO:0000259" key="8">
    <source>
        <dbReference type="Pfam" id="PF00082"/>
    </source>
</evidence>
<dbReference type="Proteomes" id="UP000444721">
    <property type="component" value="Unassembled WGS sequence"/>
</dbReference>
<dbReference type="PANTHER" id="PTHR43399:SF4">
    <property type="entry name" value="CELL WALL-ASSOCIATED PROTEASE"/>
    <property type="match status" value="1"/>
</dbReference>
<dbReference type="VEuPathDB" id="AmoebaDB:NF0011870"/>
<dbReference type="InterPro" id="IPR000209">
    <property type="entry name" value="Peptidase_S8/S53_dom"/>
</dbReference>